<dbReference type="PANTHER" id="PTHR34218:SF4">
    <property type="entry name" value="ACYL-HOMOSERINE LACTONE ACYLASE QUIP"/>
    <property type="match status" value="1"/>
</dbReference>
<evidence type="ECO:0000256" key="2">
    <source>
        <dbReference type="ARBA" id="ARBA00022801"/>
    </source>
</evidence>
<dbReference type="EMBL" id="CP030041">
    <property type="protein sequence ID" value="AWW29654.1"/>
    <property type="molecule type" value="Genomic_DNA"/>
</dbReference>
<evidence type="ECO:0000256" key="4">
    <source>
        <dbReference type="PIRSR" id="PIRSR001227-1"/>
    </source>
</evidence>
<dbReference type="PANTHER" id="PTHR34218">
    <property type="entry name" value="PEPTIDASE S45 PENICILLIN AMIDASE"/>
    <property type="match status" value="1"/>
</dbReference>
<feature type="binding site" evidence="5">
    <location>
        <position position="352"/>
    </location>
    <ligand>
        <name>Ca(2+)</name>
        <dbReference type="ChEBI" id="CHEBI:29108"/>
    </ligand>
</feature>
<dbReference type="CDD" id="cd03747">
    <property type="entry name" value="Ntn_PGA_like"/>
    <property type="match status" value="1"/>
</dbReference>
<feature type="active site" description="Nucleophile" evidence="4">
    <location>
        <position position="277"/>
    </location>
</feature>
<dbReference type="AlphaFoldDB" id="A0A2Z4IFC9"/>
<keyword evidence="7" id="KW-1185">Reference proteome</keyword>
<dbReference type="KEGG" id="est:DN752_05700"/>
<evidence type="ECO:0000256" key="1">
    <source>
        <dbReference type="ARBA" id="ARBA00006586"/>
    </source>
</evidence>
<dbReference type="Gene3D" id="3.60.20.10">
    <property type="entry name" value="Glutamine Phosphoribosylpyrophosphate, subunit 1, domain 1"/>
    <property type="match status" value="1"/>
</dbReference>
<dbReference type="Gene3D" id="2.30.120.10">
    <property type="match status" value="1"/>
</dbReference>
<dbReference type="Pfam" id="PF01804">
    <property type="entry name" value="Penicil_amidase"/>
    <property type="match status" value="1"/>
</dbReference>
<evidence type="ECO:0000256" key="3">
    <source>
        <dbReference type="ARBA" id="ARBA00023145"/>
    </source>
</evidence>
<dbReference type="OrthoDB" id="9759796at2"/>
<dbReference type="InterPro" id="IPR023343">
    <property type="entry name" value="Penicillin_amidase_dom1"/>
</dbReference>
<sequence length="811" mass="91693">MKYFGFLIVFIISLVLAVALSVNFGQIPSLGYLMDPYHGFWQNAYSEDELAEEELSVTGLSAPVKVIYDNHLIPHIYAQNEADLMMAQGYVTAKHRLWQMEFQTRAAAGRISEIIGSAALDFDRMQRRKGLGYGAEMGLQFLEENNSATLDLITAYTKGVNQYIDQLDMSKTPVEYKILDYRPEHWTNYKTVLLLKYMADMLVGDKDIEFTNLRKQLGETMVNRLFPDRPASGDPVIEADHQWDFEPLDVVRPDSIDYPDLSLLIEPIPSPEPGVGSNNWAVSGSKTKSGRPILANDPHLGLNLPSLWYAIQLSTPDFTVKGASLPGALGVISGFNENIAWGVTNATRDVRDWYAIEFKDDNRLEYLYNDQWIQSSIRVETIQIKGDVPHQDTVIYTHYGPVVYDKSFHPNSQKLNFALKWTAHEGSNEQGTFLGLNRAKNHADYLSALDHFTAPAQNFVFASKNGDIAMKVQGKFPLKWPEQGKYLMDGNNPLFEWGDYIPFDQNPATLNPDRGFVSSANQYSVGESYPYYIFDNSFEDYRNRRINDRLREMENITLEDMKALQFDDYDLHAAEALPPMINYLTQDTTMILGEHNEALLGILRKWDFYADPDAKGPVIFDIWWGHFKDSVWKWLGSEGGAVVYPDDFTTTSIMKKSPQDSVFDLASTPEIKEDAVDHLVKSFEETAIAWEALKEEKGENISWSAYKNTTIQHLVPNFKSFSRAGIFTGGGRSIINATSERHGASWRMLVELGNDVKAFGIYPGGQSGNPGSKFYDNFIETWAEGEYVDFSFRAESSTADALFTTTLTPTD</sequence>
<dbReference type="InterPro" id="IPR043146">
    <property type="entry name" value="Penicillin_amidase_N_B-knob"/>
</dbReference>
<dbReference type="InterPro" id="IPR029055">
    <property type="entry name" value="Ntn_hydrolases_N"/>
</dbReference>
<reference evidence="6 7" key="1">
    <citation type="submission" date="2018-06" db="EMBL/GenBank/DDBJ databases">
        <title>Echinicola strongylocentroti sp. nov., isolated from a sea urchin Strongylocentrotus intermedius.</title>
        <authorList>
            <person name="Bae S.S."/>
        </authorList>
    </citation>
    <scope>NUCLEOTIDE SEQUENCE [LARGE SCALE GENOMIC DNA]</scope>
    <source>
        <strain evidence="6 7">MEBiC08714</strain>
    </source>
</reference>
<dbReference type="PIRSF" id="PIRSF001227">
    <property type="entry name" value="Pen_acylase"/>
    <property type="match status" value="1"/>
</dbReference>
<dbReference type="InterPro" id="IPR043147">
    <property type="entry name" value="Penicillin_amidase_A-knob"/>
</dbReference>
<comment type="similarity">
    <text evidence="1">Belongs to the peptidase S45 family.</text>
</comment>
<name>A0A2Z4IFC9_9BACT</name>
<evidence type="ECO:0000313" key="6">
    <source>
        <dbReference type="EMBL" id="AWW29654.1"/>
    </source>
</evidence>
<comment type="cofactor">
    <cofactor evidence="5">
        <name>Ca(2+)</name>
        <dbReference type="ChEBI" id="CHEBI:29108"/>
    </cofactor>
    <text evidence="5">Binds 1 Ca(2+) ion per dimer.</text>
</comment>
<accession>A0A2Z4IFC9</accession>
<dbReference type="GO" id="GO:0046872">
    <property type="term" value="F:metal ion binding"/>
    <property type="evidence" value="ECO:0007669"/>
    <property type="project" value="UniProtKB-KW"/>
</dbReference>
<keyword evidence="5" id="KW-0479">Metal-binding</keyword>
<proteinExistence type="inferred from homology"/>
<dbReference type="Gene3D" id="1.10.1400.10">
    <property type="match status" value="1"/>
</dbReference>
<dbReference type="InterPro" id="IPR014395">
    <property type="entry name" value="Pen/GL7ACA/AHL_acylase"/>
</dbReference>
<dbReference type="Gene3D" id="1.10.439.10">
    <property type="entry name" value="Penicillin Amidohydrolase, domain 1"/>
    <property type="match status" value="1"/>
</dbReference>
<keyword evidence="5" id="KW-0106">Calcium</keyword>
<dbReference type="GO" id="GO:0016811">
    <property type="term" value="F:hydrolase activity, acting on carbon-nitrogen (but not peptide) bonds, in linear amides"/>
    <property type="evidence" value="ECO:0007669"/>
    <property type="project" value="InterPro"/>
</dbReference>
<gene>
    <name evidence="6" type="ORF">DN752_05700</name>
</gene>
<dbReference type="InterPro" id="IPR002692">
    <property type="entry name" value="S45"/>
</dbReference>
<keyword evidence="3" id="KW-0865">Zymogen</keyword>
<evidence type="ECO:0000313" key="7">
    <source>
        <dbReference type="Proteomes" id="UP000248688"/>
    </source>
</evidence>
<feature type="binding site" evidence="5">
    <location>
        <position position="349"/>
    </location>
    <ligand>
        <name>Ca(2+)</name>
        <dbReference type="ChEBI" id="CHEBI:29108"/>
    </ligand>
</feature>
<dbReference type="Proteomes" id="UP000248688">
    <property type="component" value="Chromosome"/>
</dbReference>
<dbReference type="RefSeq" id="WP_112783052.1">
    <property type="nucleotide sequence ID" value="NZ_CP030041.1"/>
</dbReference>
<protein>
    <submittedName>
        <fullName evidence="6">Penicillin acylase family protein</fullName>
    </submittedName>
</protein>
<dbReference type="SUPFAM" id="SSF56235">
    <property type="entry name" value="N-terminal nucleophile aminohydrolases (Ntn hydrolases)"/>
    <property type="match status" value="1"/>
</dbReference>
<organism evidence="6 7">
    <name type="scientific">Echinicola strongylocentroti</name>
    <dbReference type="NCBI Taxonomy" id="1795355"/>
    <lineage>
        <taxon>Bacteria</taxon>
        <taxon>Pseudomonadati</taxon>
        <taxon>Bacteroidota</taxon>
        <taxon>Cytophagia</taxon>
        <taxon>Cytophagales</taxon>
        <taxon>Cyclobacteriaceae</taxon>
        <taxon>Echinicola</taxon>
    </lineage>
</organism>
<keyword evidence="2" id="KW-0378">Hydrolase</keyword>
<evidence type="ECO:0000256" key="5">
    <source>
        <dbReference type="PIRSR" id="PIRSR001227-2"/>
    </source>
</evidence>
<dbReference type="GO" id="GO:0017000">
    <property type="term" value="P:antibiotic biosynthetic process"/>
    <property type="evidence" value="ECO:0007669"/>
    <property type="project" value="InterPro"/>
</dbReference>